<feature type="region of interest" description="Disordered" evidence="4">
    <location>
        <begin position="433"/>
        <end position="544"/>
    </location>
</feature>
<evidence type="ECO:0000256" key="1">
    <source>
        <dbReference type="ARBA" id="ARBA00004123"/>
    </source>
</evidence>
<evidence type="ECO:0000313" key="9">
    <source>
        <dbReference type="RefSeq" id="XP_052746694.1"/>
    </source>
</evidence>
<dbReference type="InterPro" id="IPR051095">
    <property type="entry name" value="Dros_DevTransReg"/>
</dbReference>
<feature type="compositionally biased region" description="Low complexity" evidence="4">
    <location>
        <begin position="150"/>
        <end position="164"/>
    </location>
</feature>
<evidence type="ECO:0000259" key="6">
    <source>
        <dbReference type="PROSITE" id="PS50960"/>
    </source>
</evidence>
<dbReference type="GO" id="GO:0006357">
    <property type="term" value="P:regulation of transcription by RNA polymerase II"/>
    <property type="evidence" value="ECO:0007669"/>
    <property type="project" value="TreeGrafter"/>
</dbReference>
<evidence type="ECO:0000313" key="8">
    <source>
        <dbReference type="RefSeq" id="XP_023935169.2"/>
    </source>
</evidence>
<evidence type="ECO:0000256" key="2">
    <source>
        <dbReference type="ARBA" id="ARBA00023242"/>
    </source>
</evidence>
<organism evidence="7 8">
    <name type="scientific">Bicyclus anynana</name>
    <name type="common">Squinting bush brown butterfly</name>
    <dbReference type="NCBI Taxonomy" id="110368"/>
    <lineage>
        <taxon>Eukaryota</taxon>
        <taxon>Metazoa</taxon>
        <taxon>Ecdysozoa</taxon>
        <taxon>Arthropoda</taxon>
        <taxon>Hexapoda</taxon>
        <taxon>Insecta</taxon>
        <taxon>Pterygota</taxon>
        <taxon>Neoptera</taxon>
        <taxon>Endopterygota</taxon>
        <taxon>Lepidoptera</taxon>
        <taxon>Glossata</taxon>
        <taxon>Ditrysia</taxon>
        <taxon>Papilionoidea</taxon>
        <taxon>Nymphalidae</taxon>
        <taxon>Satyrinae</taxon>
        <taxon>Satyrini</taxon>
        <taxon>Mycalesina</taxon>
        <taxon>Bicyclus</taxon>
    </lineage>
</organism>
<dbReference type="GO" id="GO:0003677">
    <property type="term" value="F:DNA binding"/>
    <property type="evidence" value="ECO:0007669"/>
    <property type="project" value="UniProtKB-UniRule"/>
</dbReference>
<keyword evidence="3" id="KW-0238">DNA-binding</keyword>
<dbReference type="PANTHER" id="PTHR23110:SF109">
    <property type="entry name" value="FI07618P-RELATED"/>
    <property type="match status" value="1"/>
</dbReference>
<dbReference type="SUPFAM" id="SSF54695">
    <property type="entry name" value="POZ domain"/>
    <property type="match status" value="1"/>
</dbReference>
<feature type="compositionally biased region" description="Pro residues" evidence="4">
    <location>
        <begin position="468"/>
        <end position="485"/>
    </location>
</feature>
<proteinExistence type="predicted"/>
<dbReference type="OrthoDB" id="6611570at2759"/>
<dbReference type="Gene3D" id="3.30.710.10">
    <property type="entry name" value="Potassium Channel Kv1.1, Chain A"/>
    <property type="match status" value="1"/>
</dbReference>
<evidence type="ECO:0000256" key="4">
    <source>
        <dbReference type="SAM" id="MobiDB-lite"/>
    </source>
</evidence>
<comment type="subcellular location">
    <subcellularLocation>
        <location evidence="1 3">Nucleus</location>
    </subcellularLocation>
</comment>
<evidence type="ECO:0000313" key="7">
    <source>
        <dbReference type="Proteomes" id="UP001652582"/>
    </source>
</evidence>
<protein>
    <submittedName>
        <fullName evidence="8 9">Protein bric-a-brac 1 isoform X1</fullName>
    </submittedName>
</protein>
<dbReference type="PROSITE" id="PS50960">
    <property type="entry name" value="HTH_PSQ"/>
    <property type="match status" value="1"/>
</dbReference>
<dbReference type="SMART" id="SM00225">
    <property type="entry name" value="BTB"/>
    <property type="match status" value="1"/>
</dbReference>
<dbReference type="Pfam" id="PF05225">
    <property type="entry name" value="HTH_psq"/>
    <property type="match status" value="1"/>
</dbReference>
<dbReference type="Proteomes" id="UP001652582">
    <property type="component" value="Chromosome Z"/>
</dbReference>
<feature type="region of interest" description="Disordered" evidence="4">
    <location>
        <begin position="144"/>
        <end position="192"/>
    </location>
</feature>
<feature type="compositionally biased region" description="Low complexity" evidence="4">
    <location>
        <begin position="171"/>
        <end position="185"/>
    </location>
</feature>
<evidence type="ECO:0000259" key="5">
    <source>
        <dbReference type="PROSITE" id="PS50097"/>
    </source>
</evidence>
<dbReference type="InterPro" id="IPR009057">
    <property type="entry name" value="Homeodomain-like_sf"/>
</dbReference>
<reference evidence="8 9" key="1">
    <citation type="submission" date="2025-05" db="UniProtKB">
        <authorList>
            <consortium name="RefSeq"/>
        </authorList>
    </citation>
    <scope>IDENTIFICATION</scope>
</reference>
<keyword evidence="2 3" id="KW-0539">Nucleus</keyword>
<dbReference type="SUPFAM" id="SSF46689">
    <property type="entry name" value="Homeodomain-like"/>
    <property type="match status" value="1"/>
</dbReference>
<feature type="domain" description="HTH psq-type" evidence="6">
    <location>
        <begin position="258"/>
        <end position="310"/>
    </location>
</feature>
<accession>A0A6J1ML76</accession>
<dbReference type="PROSITE" id="PS50097">
    <property type="entry name" value="BTB"/>
    <property type="match status" value="1"/>
</dbReference>
<dbReference type="RefSeq" id="XP_023935169.2">
    <property type="nucleotide sequence ID" value="XM_024079401.2"/>
</dbReference>
<dbReference type="GeneID" id="112043806"/>
<dbReference type="InterPro" id="IPR007889">
    <property type="entry name" value="HTH_Psq"/>
</dbReference>
<evidence type="ECO:0000256" key="3">
    <source>
        <dbReference type="PROSITE-ProRule" id="PRU00320"/>
    </source>
</evidence>
<dbReference type="AlphaFoldDB" id="A0A6J1ML76"/>
<keyword evidence="7" id="KW-1185">Reference proteome</keyword>
<feature type="DNA-binding region" description="H-T-H motif" evidence="3">
    <location>
        <begin position="286"/>
        <end position="306"/>
    </location>
</feature>
<dbReference type="GO" id="GO:0005634">
    <property type="term" value="C:nucleus"/>
    <property type="evidence" value="ECO:0007669"/>
    <property type="project" value="UniProtKB-SubCell"/>
</dbReference>
<dbReference type="CDD" id="cd18315">
    <property type="entry name" value="BTB_POZ_BAB-like"/>
    <property type="match status" value="1"/>
</dbReference>
<dbReference type="PANTHER" id="PTHR23110">
    <property type="entry name" value="BTB DOMAIN TRANSCRIPTION FACTOR"/>
    <property type="match status" value="1"/>
</dbReference>
<dbReference type="Pfam" id="PF00651">
    <property type="entry name" value="BTB"/>
    <property type="match status" value="1"/>
</dbReference>
<sequence length="544" mass="59139">MPAEEDPGAMDGREAADGSPQQFCLRWNNYQANLATCFDQLLQTESFVDVTLACEGRSLKAHKVVLSACSPYFQTLFTENPCRHPIVIMRDIKYCDLKAVVDFMYRGEINVSQDQIAALLQVAETLKVRGLTDVSGEHAVLRAAKRSGTASPDAPGAGLAGPAGKARRRSGSAPRSPPADLLHAPPDAPPPMHDDVDIRPGIAEMIREEERAKLIENSHAWLGASTSSIAADSYQYQLQSMWQKCWNTNQSIVHNLRFRERGPLKSWRPETMAEAIFSVLKEGLSLSQAARKYDIPYPTFVLYANRVHNMLGPSADGGADLRPKGRGRPQRILLGVWPDEHIRGVIRAVVFRDSHAAHAVHASHHIKEEVLPVYPAITDGMTSVQNAYPVACGNGREGGVSPNAAAAAAVAAVAHGLRRQMCNMVVAAQRPPDHPVHLGLPPMPMQSPRLPSPRLPSPLTAGSESPLCSPPPPGHALEPPKPTDPFRPFASPRPDSRYSDRDVVADMTDMGPPKTPISMVKNGKEMSLPVKMELPPAEARAENI</sequence>
<dbReference type="InterPro" id="IPR000210">
    <property type="entry name" value="BTB/POZ_dom"/>
</dbReference>
<gene>
    <name evidence="8 9" type="primary">LOC112043806</name>
</gene>
<name>A0A6J1ML76_BICAN</name>
<feature type="compositionally biased region" description="Basic and acidic residues" evidence="4">
    <location>
        <begin position="494"/>
        <end position="504"/>
    </location>
</feature>
<dbReference type="InterPro" id="IPR011333">
    <property type="entry name" value="SKP1/BTB/POZ_sf"/>
</dbReference>
<dbReference type="KEGG" id="bany:112043806"/>
<dbReference type="RefSeq" id="XP_052746694.1">
    <property type="nucleotide sequence ID" value="XM_052890734.1"/>
</dbReference>
<feature type="compositionally biased region" description="Pro residues" evidence="4">
    <location>
        <begin position="441"/>
        <end position="456"/>
    </location>
</feature>
<feature type="domain" description="BTB" evidence="5">
    <location>
        <begin position="48"/>
        <end position="113"/>
    </location>
</feature>